<evidence type="ECO:0008006" key="4">
    <source>
        <dbReference type="Google" id="ProtNLM"/>
    </source>
</evidence>
<gene>
    <name evidence="2" type="ORF">V6x_52570</name>
</gene>
<proteinExistence type="predicted"/>
<protein>
    <recommendedName>
        <fullName evidence="4">DUF1559 domain-containing protein</fullName>
    </recommendedName>
</protein>
<accession>A0A517WJW6</accession>
<evidence type="ECO:0000256" key="1">
    <source>
        <dbReference type="SAM" id="Phobius"/>
    </source>
</evidence>
<sequence length="271" mass="31294">MNRTKRILIYVFLLIFITFSSHFIYNFVTLYFESQRLKDRLNGLSEVMHNLNAIIISSESIDTTAFLQGKESFPSLVQKNVKGHPLYSWRFTEFLTLPVPLPHKLPWTADEYGWVRETAPLPFCYGGNTKTVVFAVGGPDTAFDQINPTPAKSLPQNLILFADVYESNTHWMQPGDFSIENIPEKVNVPGGFGSSLYRGFNVVFVDGQIWHLQDDVPLNLLIRFCTITDAKKTSRDLLEPYCDFKQQLNRKEFLWLDWDTWALPNNELENE</sequence>
<organism evidence="2 3">
    <name type="scientific">Gimesia chilikensis</name>
    <dbReference type="NCBI Taxonomy" id="2605989"/>
    <lineage>
        <taxon>Bacteria</taxon>
        <taxon>Pseudomonadati</taxon>
        <taxon>Planctomycetota</taxon>
        <taxon>Planctomycetia</taxon>
        <taxon>Planctomycetales</taxon>
        <taxon>Planctomycetaceae</taxon>
        <taxon>Gimesia</taxon>
    </lineage>
</organism>
<dbReference type="Proteomes" id="UP000320722">
    <property type="component" value="Chromosome"/>
</dbReference>
<feature type="transmembrane region" description="Helical" evidence="1">
    <location>
        <begin position="7"/>
        <end position="32"/>
    </location>
</feature>
<name>A0A517WJW6_9PLAN</name>
<reference evidence="2 3" key="1">
    <citation type="submission" date="2019-02" db="EMBL/GenBank/DDBJ databases">
        <title>Deep-cultivation of Planctomycetes and their phenomic and genomic characterization uncovers novel biology.</title>
        <authorList>
            <person name="Wiegand S."/>
            <person name="Jogler M."/>
            <person name="Boedeker C."/>
            <person name="Pinto D."/>
            <person name="Vollmers J."/>
            <person name="Rivas-Marin E."/>
            <person name="Kohn T."/>
            <person name="Peeters S.H."/>
            <person name="Heuer A."/>
            <person name="Rast P."/>
            <person name="Oberbeckmann S."/>
            <person name="Bunk B."/>
            <person name="Jeske O."/>
            <person name="Meyerdierks A."/>
            <person name="Storesund J.E."/>
            <person name="Kallscheuer N."/>
            <person name="Luecker S."/>
            <person name="Lage O.M."/>
            <person name="Pohl T."/>
            <person name="Merkel B.J."/>
            <person name="Hornburger P."/>
            <person name="Mueller R.-W."/>
            <person name="Bruemmer F."/>
            <person name="Labrenz M."/>
            <person name="Spormann A.M."/>
            <person name="Op den Camp H."/>
            <person name="Overmann J."/>
            <person name="Amann R."/>
            <person name="Jetten M.S.M."/>
            <person name="Mascher T."/>
            <person name="Medema M.H."/>
            <person name="Devos D.P."/>
            <person name="Kaster A.-K."/>
            <person name="Ovreas L."/>
            <person name="Rohde M."/>
            <person name="Galperin M.Y."/>
            <person name="Jogler C."/>
        </authorList>
    </citation>
    <scope>NUCLEOTIDE SEQUENCE [LARGE SCALE GENOMIC DNA]</scope>
    <source>
        <strain evidence="2 3">V6</strain>
    </source>
</reference>
<keyword evidence="1" id="KW-0812">Transmembrane</keyword>
<dbReference type="AlphaFoldDB" id="A0A517WJW6"/>
<evidence type="ECO:0000313" key="3">
    <source>
        <dbReference type="Proteomes" id="UP000320722"/>
    </source>
</evidence>
<dbReference type="RefSeq" id="WP_145043884.1">
    <property type="nucleotide sequence ID" value="NZ_CP036347.1"/>
</dbReference>
<evidence type="ECO:0000313" key="2">
    <source>
        <dbReference type="EMBL" id="QDU05519.1"/>
    </source>
</evidence>
<dbReference type="EMBL" id="CP036347">
    <property type="protein sequence ID" value="QDU05519.1"/>
    <property type="molecule type" value="Genomic_DNA"/>
</dbReference>
<keyword evidence="1" id="KW-1133">Transmembrane helix</keyword>
<keyword evidence="1" id="KW-0472">Membrane</keyword>